<comment type="caution">
    <text evidence="2">The sequence shown here is derived from an EMBL/GenBank/DDBJ whole genome shotgun (WGS) entry which is preliminary data.</text>
</comment>
<organism evidence="2 3">
    <name type="scientific">Vibrio cholerae</name>
    <dbReference type="NCBI Taxonomy" id="666"/>
    <lineage>
        <taxon>Bacteria</taxon>
        <taxon>Pseudomonadati</taxon>
        <taxon>Pseudomonadota</taxon>
        <taxon>Gammaproteobacteria</taxon>
        <taxon>Vibrionales</taxon>
        <taxon>Vibrionaceae</taxon>
        <taxon>Vibrio</taxon>
    </lineage>
</organism>
<name>A0A7Z7YDS9_VIBCL</name>
<evidence type="ECO:0000256" key="1">
    <source>
        <dbReference type="SAM" id="Phobius"/>
    </source>
</evidence>
<dbReference type="RefSeq" id="WP_154813817.1">
    <property type="nucleotide sequence ID" value="NZ_SISP01000020.1"/>
</dbReference>
<protein>
    <submittedName>
        <fullName evidence="2">Uncharacterized protein</fullName>
    </submittedName>
</protein>
<keyword evidence="1" id="KW-0472">Membrane</keyword>
<evidence type="ECO:0000313" key="2">
    <source>
        <dbReference type="EMBL" id="TBM41330.1"/>
    </source>
</evidence>
<keyword evidence="1" id="KW-0812">Transmembrane</keyword>
<evidence type="ECO:0000313" key="3">
    <source>
        <dbReference type="Proteomes" id="UP000294145"/>
    </source>
</evidence>
<dbReference type="Proteomes" id="UP000294145">
    <property type="component" value="Unassembled WGS sequence"/>
</dbReference>
<keyword evidence="1" id="KW-1133">Transmembrane helix</keyword>
<feature type="transmembrane region" description="Helical" evidence="1">
    <location>
        <begin position="33"/>
        <end position="51"/>
    </location>
</feature>
<proteinExistence type="predicted"/>
<reference evidence="2 3" key="1">
    <citation type="submission" date="2019-02" db="EMBL/GenBank/DDBJ databases">
        <title>Genomic plasticity associated with the antimicrobial resistance in Vibrio cholerae.</title>
        <authorList>
            <person name="Verma J."/>
            <person name="Bag S."/>
            <person name="Saha B."/>
            <person name="Kumar P."/>
            <person name="Ghosh T.S."/>
            <person name="Dayal M."/>
            <person name="Senapati T."/>
            <person name="Mehra S."/>
            <person name="Dey P."/>
            <person name="Desigamani A."/>
            <person name="Kumar D."/>
            <person name="Rana P."/>
            <person name="Kumar B."/>
            <person name="Maiti T.K."/>
            <person name="Sharma N.C."/>
            <person name="Bhadra R.K."/>
            <person name="Mutreja A."/>
            <person name="Nair G.B."/>
            <person name="Ramamurthy T."/>
            <person name="Das B."/>
        </authorList>
    </citation>
    <scope>NUCLEOTIDE SEQUENCE [LARGE SCALE GENOMIC DNA]</scope>
    <source>
        <strain evidence="2 3">IDH06781</strain>
    </source>
</reference>
<accession>A0A7Z7YDS9</accession>
<dbReference type="AlphaFoldDB" id="A0A7Z7YDS9"/>
<sequence length="78" mass="8723">MNESEAYSAIAKFVASAIFLLVYIYLVQHSQDLLVLSIVGLGFIVSLIQGLRSVLIKPRSKENLPEKRIFSKGKELDN</sequence>
<gene>
    <name evidence="2" type="ORF">EYB64_12205</name>
</gene>
<dbReference type="EMBL" id="SISP01000020">
    <property type="protein sequence ID" value="TBM41330.1"/>
    <property type="molecule type" value="Genomic_DNA"/>
</dbReference>
<feature type="transmembrane region" description="Helical" evidence="1">
    <location>
        <begin position="7"/>
        <end position="27"/>
    </location>
</feature>